<comment type="function">
    <text evidence="5">Involved in formation and maintenance of cell shape.</text>
</comment>
<comment type="similarity">
    <text evidence="1 5">Belongs to the MreC family.</text>
</comment>
<evidence type="ECO:0000256" key="4">
    <source>
        <dbReference type="ARBA" id="ARBA00032089"/>
    </source>
</evidence>
<dbReference type="InterPro" id="IPR007221">
    <property type="entry name" value="MreC"/>
</dbReference>
<dbReference type="Gene3D" id="2.40.10.340">
    <property type="entry name" value="Rod shape-determining protein MreC, domain 1"/>
    <property type="match status" value="1"/>
</dbReference>
<dbReference type="InterPro" id="IPR042177">
    <property type="entry name" value="Cell/Rod_1"/>
</dbReference>
<evidence type="ECO:0000256" key="3">
    <source>
        <dbReference type="ARBA" id="ARBA00022960"/>
    </source>
</evidence>
<feature type="domain" description="Rod shape-determining protein MreC beta-barrel core" evidence="6">
    <location>
        <begin position="134"/>
        <end position="271"/>
    </location>
</feature>
<dbReference type="RefSeq" id="WP_248358558.1">
    <property type="nucleotide sequence ID" value="NZ_AP025591.1"/>
</dbReference>
<dbReference type="PIRSF" id="PIRSF038471">
    <property type="entry name" value="MreC"/>
    <property type="match status" value="1"/>
</dbReference>
<dbReference type="InterPro" id="IPR055342">
    <property type="entry name" value="MreC_beta-barrel_core"/>
</dbReference>
<dbReference type="Proteomes" id="UP001162891">
    <property type="component" value="Chromosome"/>
</dbReference>
<evidence type="ECO:0000259" key="6">
    <source>
        <dbReference type="Pfam" id="PF04085"/>
    </source>
</evidence>
<sequence>MLALLKRYRELILVAVLLLVPLGVFFAHAKKPSERSRLDRAVLWVTTPVERAVGWTVTGVMNGWRGYVALRGARERAMEISRENNLLKLERLELLSERAEVERIRRLLSFAEGASSRSYLGARIIGVRLSPSGLQTLTLDRGAKDGIARMMPVVTADGVVGRVHALTDHSADVLVLSDRNSSIAVRVDRTRARGNVRGLGKPDACKLDYALRTEDIIEGDLLVTSGTDGVFPRGLPVGKVTQLRRSANGLFQDARVVPSVDVTRVEEVLVVTSSELPPEALPAALAPSDKP</sequence>
<accession>A0ABM7WQM1</accession>
<organism evidence="7 8">
    <name type="scientific">Anaeromyxobacter oryzae</name>
    <dbReference type="NCBI Taxonomy" id="2918170"/>
    <lineage>
        <taxon>Bacteria</taxon>
        <taxon>Pseudomonadati</taxon>
        <taxon>Myxococcota</taxon>
        <taxon>Myxococcia</taxon>
        <taxon>Myxococcales</taxon>
        <taxon>Cystobacterineae</taxon>
        <taxon>Anaeromyxobacteraceae</taxon>
        <taxon>Anaeromyxobacter</taxon>
    </lineage>
</organism>
<dbReference type="InterPro" id="IPR042175">
    <property type="entry name" value="Cell/Rod_MreC_2"/>
</dbReference>
<dbReference type="Gene3D" id="2.40.10.350">
    <property type="entry name" value="Rod shape-determining protein MreC, domain 2"/>
    <property type="match status" value="1"/>
</dbReference>
<protein>
    <recommendedName>
        <fullName evidence="2 5">Cell shape-determining protein MreC</fullName>
    </recommendedName>
    <alternativeName>
        <fullName evidence="4 5">Cell shape protein MreC</fullName>
    </alternativeName>
</protein>
<dbReference type="NCBIfam" id="TIGR00219">
    <property type="entry name" value="mreC"/>
    <property type="match status" value="1"/>
</dbReference>
<evidence type="ECO:0000256" key="1">
    <source>
        <dbReference type="ARBA" id="ARBA00009369"/>
    </source>
</evidence>
<evidence type="ECO:0000256" key="2">
    <source>
        <dbReference type="ARBA" id="ARBA00013855"/>
    </source>
</evidence>
<evidence type="ECO:0000313" key="8">
    <source>
        <dbReference type="Proteomes" id="UP001162891"/>
    </source>
</evidence>
<dbReference type="PANTHER" id="PTHR34138">
    <property type="entry name" value="CELL SHAPE-DETERMINING PROTEIN MREC"/>
    <property type="match status" value="1"/>
</dbReference>
<keyword evidence="8" id="KW-1185">Reference proteome</keyword>
<proteinExistence type="inferred from homology"/>
<keyword evidence="3 5" id="KW-0133">Cell shape</keyword>
<dbReference type="PANTHER" id="PTHR34138:SF1">
    <property type="entry name" value="CELL SHAPE-DETERMINING PROTEIN MREC"/>
    <property type="match status" value="1"/>
</dbReference>
<dbReference type="EMBL" id="AP025591">
    <property type="protein sequence ID" value="BDG01759.1"/>
    <property type="molecule type" value="Genomic_DNA"/>
</dbReference>
<evidence type="ECO:0000313" key="7">
    <source>
        <dbReference type="EMBL" id="BDG01759.1"/>
    </source>
</evidence>
<gene>
    <name evidence="7" type="primary">mreC</name>
    <name evidence="7" type="ORF">AMOR_07550</name>
</gene>
<evidence type="ECO:0000256" key="5">
    <source>
        <dbReference type="PIRNR" id="PIRNR038471"/>
    </source>
</evidence>
<reference evidence="8" key="1">
    <citation type="journal article" date="2022" name="Int. J. Syst. Evol. Microbiol.">
        <title>Anaeromyxobacter oryzae sp. nov., Anaeromyxobacter diazotrophicus sp. nov. and Anaeromyxobacter paludicola sp. nov., isolated from paddy soils.</title>
        <authorList>
            <person name="Itoh H."/>
            <person name="Xu Z."/>
            <person name="Mise K."/>
            <person name="Masuda Y."/>
            <person name="Ushijima N."/>
            <person name="Hayakawa C."/>
            <person name="Shiratori Y."/>
            <person name="Senoo K."/>
        </authorList>
    </citation>
    <scope>NUCLEOTIDE SEQUENCE [LARGE SCALE GENOMIC DNA]</scope>
    <source>
        <strain evidence="8">Red232</strain>
    </source>
</reference>
<dbReference type="Pfam" id="PF04085">
    <property type="entry name" value="MreC"/>
    <property type="match status" value="1"/>
</dbReference>
<name>A0ABM7WQM1_9BACT</name>